<feature type="domain" description="Transcriptional regulator LacI/GalR-like sensor" evidence="5">
    <location>
        <begin position="2"/>
        <end position="64"/>
    </location>
</feature>
<keyword evidence="7" id="KW-1185">Reference proteome</keyword>
<name>A0A7W7W7F1_9ACTN</name>
<dbReference type="PANTHER" id="PTHR30146:SF153">
    <property type="entry name" value="LACTOSE OPERON REPRESSOR"/>
    <property type="match status" value="1"/>
</dbReference>
<dbReference type="InterPro" id="IPR028082">
    <property type="entry name" value="Peripla_BP_I"/>
</dbReference>
<organism evidence="6 7">
    <name type="scientific">Streptosporangium album</name>
    <dbReference type="NCBI Taxonomy" id="47479"/>
    <lineage>
        <taxon>Bacteria</taxon>
        <taxon>Bacillati</taxon>
        <taxon>Actinomycetota</taxon>
        <taxon>Actinomycetes</taxon>
        <taxon>Streptosporangiales</taxon>
        <taxon>Streptosporangiaceae</taxon>
        <taxon>Streptosporangium</taxon>
    </lineage>
</organism>
<evidence type="ECO:0000256" key="4">
    <source>
        <dbReference type="SAM" id="MobiDB-lite"/>
    </source>
</evidence>
<dbReference type="Pfam" id="PF13377">
    <property type="entry name" value="Peripla_BP_3"/>
    <property type="match status" value="1"/>
</dbReference>
<dbReference type="RefSeq" id="WP_312881804.1">
    <property type="nucleotide sequence ID" value="NZ_BAABEK010000019.1"/>
</dbReference>
<dbReference type="AlphaFoldDB" id="A0A7W7W7F1"/>
<keyword evidence="1" id="KW-0805">Transcription regulation</keyword>
<dbReference type="Proteomes" id="UP000534286">
    <property type="component" value="Unassembled WGS sequence"/>
</dbReference>
<evidence type="ECO:0000313" key="7">
    <source>
        <dbReference type="Proteomes" id="UP000534286"/>
    </source>
</evidence>
<evidence type="ECO:0000313" key="6">
    <source>
        <dbReference type="EMBL" id="MBB4935865.1"/>
    </source>
</evidence>
<evidence type="ECO:0000256" key="3">
    <source>
        <dbReference type="ARBA" id="ARBA00023163"/>
    </source>
</evidence>
<keyword evidence="2" id="KW-0238">DNA-binding</keyword>
<reference evidence="6 7" key="1">
    <citation type="submission" date="2020-08" db="EMBL/GenBank/DDBJ databases">
        <title>Sequencing the genomes of 1000 actinobacteria strains.</title>
        <authorList>
            <person name="Klenk H.-P."/>
        </authorList>
    </citation>
    <scope>NUCLEOTIDE SEQUENCE [LARGE SCALE GENOMIC DNA]</scope>
    <source>
        <strain evidence="6 7">DSM 43023</strain>
    </source>
</reference>
<keyword evidence="3" id="KW-0804">Transcription</keyword>
<accession>A0A7W7W7F1</accession>
<dbReference type="InterPro" id="IPR046335">
    <property type="entry name" value="LacI/GalR-like_sensor"/>
</dbReference>
<evidence type="ECO:0000256" key="1">
    <source>
        <dbReference type="ARBA" id="ARBA00023015"/>
    </source>
</evidence>
<gene>
    <name evidence="6" type="ORF">FHR32_000170</name>
</gene>
<evidence type="ECO:0000256" key="2">
    <source>
        <dbReference type="ARBA" id="ARBA00023125"/>
    </source>
</evidence>
<dbReference type="Gene3D" id="3.40.50.2300">
    <property type="match status" value="1"/>
</dbReference>
<dbReference type="SUPFAM" id="SSF53822">
    <property type="entry name" value="Periplasmic binding protein-like I"/>
    <property type="match status" value="1"/>
</dbReference>
<dbReference type="PANTHER" id="PTHR30146">
    <property type="entry name" value="LACI-RELATED TRANSCRIPTIONAL REPRESSOR"/>
    <property type="match status" value="1"/>
</dbReference>
<proteinExistence type="predicted"/>
<protein>
    <recommendedName>
        <fullName evidence="5">Transcriptional regulator LacI/GalR-like sensor domain-containing protein</fullName>
    </recommendedName>
</protein>
<sequence length="105" mass="10877">MPGEVSVAGFDDIPVAAGVYPGLTTVRLPLTDMGRQALELVLNPPAARPRRRRTGHELVVRASTGPAPAPSGPTGHARRPVPRMAAGTGFATPARVNFGPEVTSC</sequence>
<feature type="region of interest" description="Disordered" evidence="4">
    <location>
        <begin position="58"/>
        <end position="84"/>
    </location>
</feature>
<evidence type="ECO:0000259" key="5">
    <source>
        <dbReference type="Pfam" id="PF13377"/>
    </source>
</evidence>
<dbReference type="GO" id="GO:0000976">
    <property type="term" value="F:transcription cis-regulatory region binding"/>
    <property type="evidence" value="ECO:0007669"/>
    <property type="project" value="TreeGrafter"/>
</dbReference>
<dbReference type="EMBL" id="JACHJU010000001">
    <property type="protein sequence ID" value="MBB4935865.1"/>
    <property type="molecule type" value="Genomic_DNA"/>
</dbReference>
<comment type="caution">
    <text evidence="6">The sequence shown here is derived from an EMBL/GenBank/DDBJ whole genome shotgun (WGS) entry which is preliminary data.</text>
</comment>
<dbReference type="GO" id="GO:0003700">
    <property type="term" value="F:DNA-binding transcription factor activity"/>
    <property type="evidence" value="ECO:0007669"/>
    <property type="project" value="TreeGrafter"/>
</dbReference>